<dbReference type="AlphaFoldDB" id="A0A285H573"/>
<keyword evidence="4" id="KW-0812">Transmembrane</keyword>
<sequence length="452" mass="50015">MNNSILSDHQSKVNKTVNIIMPILLLGFIPLLILLNGTNLFRDTVVSIMALSSFSLRLLHGSKYEHLCKYLYGLILFIGNNIFVVNFGQNVPAALYTCFLYLIAISMYFDKKAIYFYVIPTIILYSTEFFIFEDRFSLIIDPTTWILLGVIFLFAGILDVFLVEKATRLIKLAEDKELESNQLATNLSTIMDNIKDVIERTTATSQELSAAAEEGSASIETTSSLIEKMSNNIQEISSSTKEVAAFAQEANKQSKTGSSNIKETIQSIEDISNSIANTVVIINNLDQNSKEIGQIIELINNIAEQTNLLALNAAIEAARAGEHGHGFAVVAEEIRSLAEETSKATKDIANLIKETQKQSQNSLSAAKEVEDKAKHGKKIILETGKAFEVIKNSIENTSINVEQTNSATQLLAKDSDEVLNATFEISNMSDEINHSSQELTELAERLNELVNR</sequence>
<dbReference type="PROSITE" id="PS50111">
    <property type="entry name" value="CHEMOTAXIS_TRANSDUC_2"/>
    <property type="match status" value="1"/>
</dbReference>
<feature type="domain" description="Methyl-accepting transducer" evidence="5">
    <location>
        <begin position="190"/>
        <end position="426"/>
    </location>
</feature>
<feature type="transmembrane region" description="Helical" evidence="4">
    <location>
        <begin position="70"/>
        <end position="87"/>
    </location>
</feature>
<dbReference type="Proteomes" id="UP000219573">
    <property type="component" value="Unassembled WGS sequence"/>
</dbReference>
<organism evidence="6 7">
    <name type="scientific">Orenia metallireducens</name>
    <dbReference type="NCBI Taxonomy" id="1413210"/>
    <lineage>
        <taxon>Bacteria</taxon>
        <taxon>Bacillati</taxon>
        <taxon>Bacillota</taxon>
        <taxon>Clostridia</taxon>
        <taxon>Halanaerobiales</taxon>
        <taxon>Halobacteroidaceae</taxon>
        <taxon>Orenia</taxon>
    </lineage>
</organism>
<dbReference type="InterPro" id="IPR004089">
    <property type="entry name" value="MCPsignal_dom"/>
</dbReference>
<evidence type="ECO:0000256" key="1">
    <source>
        <dbReference type="ARBA" id="ARBA00023224"/>
    </source>
</evidence>
<dbReference type="GO" id="GO:0016020">
    <property type="term" value="C:membrane"/>
    <property type="evidence" value="ECO:0007669"/>
    <property type="project" value="InterPro"/>
</dbReference>
<evidence type="ECO:0000259" key="5">
    <source>
        <dbReference type="PROSITE" id="PS50111"/>
    </source>
</evidence>
<reference evidence="7" key="1">
    <citation type="submission" date="2017-09" db="EMBL/GenBank/DDBJ databases">
        <authorList>
            <person name="Varghese N."/>
            <person name="Submissions S."/>
        </authorList>
    </citation>
    <scope>NUCLEOTIDE SEQUENCE [LARGE SCALE GENOMIC DNA]</scope>
    <source>
        <strain evidence="7">MSL47</strain>
    </source>
</reference>
<dbReference type="PANTHER" id="PTHR32089:SF112">
    <property type="entry name" value="LYSOZYME-LIKE PROTEIN-RELATED"/>
    <property type="match status" value="1"/>
</dbReference>
<keyword evidence="7" id="KW-1185">Reference proteome</keyword>
<dbReference type="Gene3D" id="1.10.287.950">
    <property type="entry name" value="Methyl-accepting chemotaxis protein"/>
    <property type="match status" value="1"/>
</dbReference>
<dbReference type="EMBL" id="OBDZ01000014">
    <property type="protein sequence ID" value="SNY30673.1"/>
    <property type="molecule type" value="Genomic_DNA"/>
</dbReference>
<keyword evidence="4" id="KW-1133">Transmembrane helix</keyword>
<evidence type="ECO:0000256" key="2">
    <source>
        <dbReference type="PROSITE-ProRule" id="PRU00284"/>
    </source>
</evidence>
<protein>
    <submittedName>
        <fullName evidence="6">Methyl-accepting chemotaxis protein (MCP) signalling domain-containing protein</fullName>
    </submittedName>
</protein>
<keyword evidence="3" id="KW-0175">Coiled coil</keyword>
<dbReference type="PANTHER" id="PTHR32089">
    <property type="entry name" value="METHYL-ACCEPTING CHEMOTAXIS PROTEIN MCPB"/>
    <property type="match status" value="1"/>
</dbReference>
<dbReference type="RefSeq" id="WP_097018024.1">
    <property type="nucleotide sequence ID" value="NZ_OBDZ01000014.1"/>
</dbReference>
<evidence type="ECO:0000313" key="7">
    <source>
        <dbReference type="Proteomes" id="UP000219573"/>
    </source>
</evidence>
<feature type="coiled-coil region" evidence="3">
    <location>
        <begin position="334"/>
        <end position="372"/>
    </location>
</feature>
<accession>A0A285H573</accession>
<feature type="coiled-coil region" evidence="3">
    <location>
        <begin position="425"/>
        <end position="452"/>
    </location>
</feature>
<keyword evidence="4" id="KW-0472">Membrane</keyword>
<dbReference type="SMART" id="SM00283">
    <property type="entry name" value="MA"/>
    <property type="match status" value="1"/>
</dbReference>
<dbReference type="Pfam" id="PF00015">
    <property type="entry name" value="MCPsignal"/>
    <property type="match status" value="1"/>
</dbReference>
<dbReference type="OrthoDB" id="1892970at2"/>
<dbReference type="GO" id="GO:0007165">
    <property type="term" value="P:signal transduction"/>
    <property type="evidence" value="ECO:0007669"/>
    <property type="project" value="UniProtKB-KW"/>
</dbReference>
<gene>
    <name evidence="6" type="ORF">SAMN06265827_11424</name>
</gene>
<feature type="transmembrane region" description="Helical" evidence="4">
    <location>
        <begin position="16"/>
        <end position="34"/>
    </location>
</feature>
<feature type="transmembrane region" description="Helical" evidence="4">
    <location>
        <begin position="93"/>
        <end position="109"/>
    </location>
</feature>
<dbReference type="SUPFAM" id="SSF58104">
    <property type="entry name" value="Methyl-accepting chemotaxis protein (MCP) signaling domain"/>
    <property type="match status" value="1"/>
</dbReference>
<keyword evidence="1 2" id="KW-0807">Transducer</keyword>
<evidence type="ECO:0000256" key="3">
    <source>
        <dbReference type="SAM" id="Coils"/>
    </source>
</evidence>
<dbReference type="CDD" id="cd11386">
    <property type="entry name" value="MCP_signal"/>
    <property type="match status" value="1"/>
</dbReference>
<feature type="transmembrane region" description="Helical" evidence="4">
    <location>
        <begin position="144"/>
        <end position="163"/>
    </location>
</feature>
<name>A0A285H573_9FIRM</name>
<evidence type="ECO:0000256" key="4">
    <source>
        <dbReference type="SAM" id="Phobius"/>
    </source>
</evidence>
<proteinExistence type="predicted"/>
<evidence type="ECO:0000313" key="6">
    <source>
        <dbReference type="EMBL" id="SNY30673.1"/>
    </source>
</evidence>
<feature type="transmembrane region" description="Helical" evidence="4">
    <location>
        <begin position="114"/>
        <end position="132"/>
    </location>
</feature>